<sequence length="139" mass="14628">MPRRLLVVLALLAPLALAACDASGPDPVGITGTWEGVIKDMNDASAEYPVTFRLTDTGTHVTGSGEYTLPAERVEFTVVNGSFFQSTATLELRFALPPFTGTVVATLTETDPGRLQGTFSGRGGGNGDLDIELVARRVS</sequence>
<accession>A0ABU3BLZ3</accession>
<proteinExistence type="predicted"/>
<dbReference type="EMBL" id="JAVRHT010000001">
    <property type="protein sequence ID" value="MDT0630260.1"/>
    <property type="molecule type" value="Genomic_DNA"/>
</dbReference>
<organism evidence="2 3">
    <name type="scientific">Rubrivirga litoralis</name>
    <dbReference type="NCBI Taxonomy" id="3075598"/>
    <lineage>
        <taxon>Bacteria</taxon>
        <taxon>Pseudomonadati</taxon>
        <taxon>Rhodothermota</taxon>
        <taxon>Rhodothermia</taxon>
        <taxon>Rhodothermales</taxon>
        <taxon>Rubricoccaceae</taxon>
        <taxon>Rubrivirga</taxon>
    </lineage>
</organism>
<dbReference type="Proteomes" id="UP001267426">
    <property type="component" value="Unassembled WGS sequence"/>
</dbReference>
<protein>
    <recommendedName>
        <fullName evidence="4">Lipocalin-like domain-containing protein</fullName>
    </recommendedName>
</protein>
<name>A0ABU3BLZ3_9BACT</name>
<keyword evidence="3" id="KW-1185">Reference proteome</keyword>
<keyword evidence="1" id="KW-0732">Signal</keyword>
<evidence type="ECO:0008006" key="4">
    <source>
        <dbReference type="Google" id="ProtNLM"/>
    </source>
</evidence>
<evidence type="ECO:0000313" key="2">
    <source>
        <dbReference type="EMBL" id="MDT0630260.1"/>
    </source>
</evidence>
<comment type="caution">
    <text evidence="2">The sequence shown here is derived from an EMBL/GenBank/DDBJ whole genome shotgun (WGS) entry which is preliminary data.</text>
</comment>
<dbReference type="PROSITE" id="PS51257">
    <property type="entry name" value="PROKAR_LIPOPROTEIN"/>
    <property type="match status" value="1"/>
</dbReference>
<evidence type="ECO:0000313" key="3">
    <source>
        <dbReference type="Proteomes" id="UP001267426"/>
    </source>
</evidence>
<dbReference type="RefSeq" id="WP_311661247.1">
    <property type="nucleotide sequence ID" value="NZ_JAVRHT010000001.1"/>
</dbReference>
<reference evidence="2 3" key="1">
    <citation type="submission" date="2023-09" db="EMBL/GenBank/DDBJ databases">
        <authorList>
            <person name="Rey-Velasco X."/>
        </authorList>
    </citation>
    <scope>NUCLEOTIDE SEQUENCE [LARGE SCALE GENOMIC DNA]</scope>
    <source>
        <strain evidence="2 3">F394</strain>
    </source>
</reference>
<feature type="chain" id="PRO_5046040319" description="Lipocalin-like domain-containing protein" evidence="1">
    <location>
        <begin position="19"/>
        <end position="139"/>
    </location>
</feature>
<evidence type="ECO:0000256" key="1">
    <source>
        <dbReference type="SAM" id="SignalP"/>
    </source>
</evidence>
<feature type="signal peptide" evidence="1">
    <location>
        <begin position="1"/>
        <end position="18"/>
    </location>
</feature>
<gene>
    <name evidence="2" type="ORF">RM540_00730</name>
</gene>